<dbReference type="Proteomes" id="UP000663844">
    <property type="component" value="Unassembled WGS sequence"/>
</dbReference>
<dbReference type="PANTHER" id="PTHR13743:SF123">
    <property type="entry name" value="PROTEIN FAN"/>
    <property type="match status" value="1"/>
</dbReference>
<feature type="domain" description="BEACH" evidence="1">
    <location>
        <begin position="99"/>
        <end position="149"/>
    </location>
</feature>
<dbReference type="SUPFAM" id="SSF81837">
    <property type="entry name" value="BEACH domain"/>
    <property type="match status" value="1"/>
</dbReference>
<protein>
    <submittedName>
        <fullName evidence="3">Uncharacterized protein</fullName>
    </submittedName>
</protein>
<accession>A0A820RIJ1</accession>
<evidence type="ECO:0000313" key="4">
    <source>
        <dbReference type="Proteomes" id="UP000663844"/>
    </source>
</evidence>
<dbReference type="SUPFAM" id="SSF50729">
    <property type="entry name" value="PH domain-like"/>
    <property type="match status" value="1"/>
</dbReference>
<comment type="caution">
    <text evidence="3">The sequence shown here is derived from an EMBL/GenBank/DDBJ whole genome shotgun (WGS) entry which is preliminary data.</text>
</comment>
<dbReference type="InterPro" id="IPR036372">
    <property type="entry name" value="BEACH_dom_sf"/>
</dbReference>
<sequence>EEDAYVIKPLIQNPGRCLLTNQCCYFQALNNINEQKVAKYDLRTLYKIAKRRYKFRYIGCELQFKLINQQPNQKKILYLVFANENICSKFYDTVTAQSSVKIDSTTFENMTLRWQQGTISNYDYLLYLNDRGERSFHDCSQYPVFPWVL</sequence>
<dbReference type="EMBL" id="CAJOAZ010030841">
    <property type="protein sequence ID" value="CAF4436094.1"/>
    <property type="molecule type" value="Genomic_DNA"/>
</dbReference>
<dbReference type="Pfam" id="PF02138">
    <property type="entry name" value="Beach"/>
    <property type="match status" value="1"/>
</dbReference>
<dbReference type="PROSITE" id="PS50197">
    <property type="entry name" value="BEACH"/>
    <property type="match status" value="1"/>
</dbReference>
<dbReference type="Gene3D" id="1.10.1540.10">
    <property type="entry name" value="BEACH domain"/>
    <property type="match status" value="1"/>
</dbReference>
<reference evidence="3" key="1">
    <citation type="submission" date="2021-02" db="EMBL/GenBank/DDBJ databases">
        <authorList>
            <person name="Nowell W R."/>
        </authorList>
    </citation>
    <scope>NUCLEOTIDE SEQUENCE</scope>
</reference>
<dbReference type="PANTHER" id="PTHR13743">
    <property type="entry name" value="BEIGE/BEACH-RELATED"/>
    <property type="match status" value="1"/>
</dbReference>
<dbReference type="AlphaFoldDB" id="A0A820RIJ1"/>
<evidence type="ECO:0000259" key="2">
    <source>
        <dbReference type="PROSITE" id="PS51783"/>
    </source>
</evidence>
<dbReference type="InterPro" id="IPR000409">
    <property type="entry name" value="BEACH_dom"/>
</dbReference>
<evidence type="ECO:0000259" key="1">
    <source>
        <dbReference type="PROSITE" id="PS50197"/>
    </source>
</evidence>
<gene>
    <name evidence="3" type="ORF">OXD698_LOCUS53532</name>
</gene>
<evidence type="ECO:0000313" key="3">
    <source>
        <dbReference type="EMBL" id="CAF4436094.1"/>
    </source>
</evidence>
<feature type="domain" description="BEACH-type PH" evidence="2">
    <location>
        <begin position="1"/>
        <end position="95"/>
    </location>
</feature>
<dbReference type="InterPro" id="IPR050865">
    <property type="entry name" value="BEACH_Domain"/>
</dbReference>
<proteinExistence type="predicted"/>
<feature type="non-terminal residue" evidence="3">
    <location>
        <position position="149"/>
    </location>
</feature>
<dbReference type="PROSITE" id="PS51783">
    <property type="entry name" value="PH_BEACH"/>
    <property type="match status" value="1"/>
</dbReference>
<feature type="non-terminal residue" evidence="3">
    <location>
        <position position="1"/>
    </location>
</feature>
<dbReference type="InterPro" id="IPR023362">
    <property type="entry name" value="PH-BEACH_dom"/>
</dbReference>
<name>A0A820RIJ1_9BILA</name>
<organism evidence="3 4">
    <name type="scientific">Adineta steineri</name>
    <dbReference type="NCBI Taxonomy" id="433720"/>
    <lineage>
        <taxon>Eukaryota</taxon>
        <taxon>Metazoa</taxon>
        <taxon>Spiralia</taxon>
        <taxon>Gnathifera</taxon>
        <taxon>Rotifera</taxon>
        <taxon>Eurotatoria</taxon>
        <taxon>Bdelloidea</taxon>
        <taxon>Adinetida</taxon>
        <taxon>Adinetidae</taxon>
        <taxon>Adineta</taxon>
    </lineage>
</organism>